<sequence>MSSPQPQHSILTAAVFPSLLPLSFSLPQKPAIFDQLQEPLVYNYIVAPRARGDLTDRSKVVTPESPADERPSMRADTKWSPSAVSRFAIE</sequence>
<reference evidence="2" key="1">
    <citation type="submission" date="2020-02" db="EMBL/GenBank/DDBJ databases">
        <authorList>
            <person name="Palmer J.M."/>
        </authorList>
    </citation>
    <scope>NUCLEOTIDE SEQUENCE</scope>
    <source>
        <strain evidence="2">EPUS1.4</strain>
        <tissue evidence="2">Thallus</tissue>
    </source>
</reference>
<evidence type="ECO:0000313" key="3">
    <source>
        <dbReference type="Proteomes" id="UP000606974"/>
    </source>
</evidence>
<feature type="region of interest" description="Disordered" evidence="1">
    <location>
        <begin position="56"/>
        <end position="90"/>
    </location>
</feature>
<organism evidence="2 3">
    <name type="scientific">Endocarpon pusillum</name>
    <dbReference type="NCBI Taxonomy" id="364733"/>
    <lineage>
        <taxon>Eukaryota</taxon>
        <taxon>Fungi</taxon>
        <taxon>Dikarya</taxon>
        <taxon>Ascomycota</taxon>
        <taxon>Pezizomycotina</taxon>
        <taxon>Eurotiomycetes</taxon>
        <taxon>Chaetothyriomycetidae</taxon>
        <taxon>Verrucariales</taxon>
        <taxon>Verrucariaceae</taxon>
        <taxon>Endocarpon</taxon>
    </lineage>
</organism>
<evidence type="ECO:0000313" key="2">
    <source>
        <dbReference type="EMBL" id="KAF7503366.1"/>
    </source>
</evidence>
<name>A0A8H7E1U4_9EURO</name>
<dbReference type="Proteomes" id="UP000606974">
    <property type="component" value="Unassembled WGS sequence"/>
</dbReference>
<feature type="compositionally biased region" description="Basic and acidic residues" evidence="1">
    <location>
        <begin position="67"/>
        <end position="77"/>
    </location>
</feature>
<gene>
    <name evidence="2" type="ORF">GJ744_003930</name>
</gene>
<protein>
    <submittedName>
        <fullName evidence="2">Uncharacterized protein</fullName>
    </submittedName>
</protein>
<accession>A0A8H7E1U4</accession>
<comment type="caution">
    <text evidence="2">The sequence shown here is derived from an EMBL/GenBank/DDBJ whole genome shotgun (WGS) entry which is preliminary data.</text>
</comment>
<keyword evidence="3" id="KW-1185">Reference proteome</keyword>
<dbReference type="EMBL" id="JAACFV010000182">
    <property type="protein sequence ID" value="KAF7503366.1"/>
    <property type="molecule type" value="Genomic_DNA"/>
</dbReference>
<proteinExistence type="predicted"/>
<evidence type="ECO:0000256" key="1">
    <source>
        <dbReference type="SAM" id="MobiDB-lite"/>
    </source>
</evidence>
<dbReference type="AlphaFoldDB" id="A0A8H7E1U4"/>